<dbReference type="InterPro" id="IPR009061">
    <property type="entry name" value="DNA-bd_dom_put_sf"/>
</dbReference>
<gene>
    <name evidence="1" type="ORF">GC105_13710</name>
</gene>
<keyword evidence="1" id="KW-0238">DNA-binding</keyword>
<dbReference type="Proteomes" id="UP000440004">
    <property type="component" value="Unassembled WGS sequence"/>
</dbReference>
<organism evidence="1 2">
    <name type="scientific">Alkalibaculum sporogenes</name>
    <dbReference type="NCBI Taxonomy" id="2655001"/>
    <lineage>
        <taxon>Bacteria</taxon>
        <taxon>Bacillati</taxon>
        <taxon>Bacillota</taxon>
        <taxon>Clostridia</taxon>
        <taxon>Eubacteriales</taxon>
        <taxon>Eubacteriaceae</taxon>
        <taxon>Alkalibaculum</taxon>
    </lineage>
</organism>
<dbReference type="SUPFAM" id="SSF46955">
    <property type="entry name" value="Putative DNA-binding domain"/>
    <property type="match status" value="1"/>
</dbReference>
<comment type="caution">
    <text evidence="1">The sequence shown here is derived from an EMBL/GenBank/DDBJ whole genome shotgun (WGS) entry which is preliminary data.</text>
</comment>
<evidence type="ECO:0000313" key="1">
    <source>
        <dbReference type="EMBL" id="MPW26838.1"/>
    </source>
</evidence>
<sequence>MEYLTIKKIGERWGVTARMINYYCSTGRIAGSIKKGNLWFIPNDVKTQLMVEQSR</sequence>
<dbReference type="EMBL" id="WHNX01000029">
    <property type="protein sequence ID" value="MPW26838.1"/>
    <property type="molecule type" value="Genomic_DNA"/>
</dbReference>
<accession>A0A6A7KBD9</accession>
<protein>
    <submittedName>
        <fullName evidence="1">DNA-binding protein</fullName>
    </submittedName>
</protein>
<name>A0A6A7KBD9_9FIRM</name>
<dbReference type="AlphaFoldDB" id="A0A6A7KBD9"/>
<keyword evidence="2" id="KW-1185">Reference proteome</keyword>
<reference evidence="1 2" key="1">
    <citation type="submission" date="2019-10" db="EMBL/GenBank/DDBJ databases">
        <title>Alkalibaculum tamaniensis sp.nov., a new alkaliphilic acetogen, isolated on methoxylated aromatics from a mud volcano.</title>
        <authorList>
            <person name="Khomyakova M.A."/>
            <person name="Merkel A.Y."/>
            <person name="Bonch-Osmolovskaya E.A."/>
            <person name="Slobodkin A.I."/>
        </authorList>
    </citation>
    <scope>NUCLEOTIDE SEQUENCE [LARGE SCALE GENOMIC DNA]</scope>
    <source>
        <strain evidence="1 2">M08DMB</strain>
    </source>
</reference>
<dbReference type="RefSeq" id="WP_152805878.1">
    <property type="nucleotide sequence ID" value="NZ_WHNX01000029.1"/>
</dbReference>
<proteinExistence type="predicted"/>
<dbReference type="GO" id="GO:0003677">
    <property type="term" value="F:DNA binding"/>
    <property type="evidence" value="ECO:0007669"/>
    <property type="project" value="UniProtKB-KW"/>
</dbReference>
<evidence type="ECO:0000313" key="2">
    <source>
        <dbReference type="Proteomes" id="UP000440004"/>
    </source>
</evidence>